<feature type="region of interest" description="Disordered" evidence="2">
    <location>
        <begin position="40"/>
        <end position="59"/>
    </location>
</feature>
<comment type="caution">
    <text evidence="4">The sequence shown here is derived from an EMBL/GenBank/DDBJ whole genome shotgun (WGS) entry which is preliminary data.</text>
</comment>
<evidence type="ECO:0000259" key="3">
    <source>
        <dbReference type="Pfam" id="PF24883"/>
    </source>
</evidence>
<dbReference type="Proteomes" id="UP001215280">
    <property type="component" value="Unassembled WGS sequence"/>
</dbReference>
<evidence type="ECO:0000256" key="1">
    <source>
        <dbReference type="ARBA" id="ARBA00022737"/>
    </source>
</evidence>
<feature type="domain" description="Nephrocystin 3-like N-terminal" evidence="3">
    <location>
        <begin position="60"/>
        <end position="138"/>
    </location>
</feature>
<name>A0AAD7MJF8_9AGAR</name>
<sequence length="236" mass="26499">MEKQVRYCKHLNRGHTFSAIGLHILHRACAGDAFHDSAERYPRPRSASESEDGPWTAEEHPSNKMLWLCGPAGSGKSAIAQSFCQQLALEGRLGGGFFFKRGDLSRGNAKKLSPTIAYQLALLPQLKEIISGIVEEDPAICTPGVKADGGAMPRIFFGTHCHHYRWPPRMSRSDIQQEILRSIGHATHELPQTPLQFFVASRPEPHVLEVLCDPRLHELYFTVNIEQSFDDVRKYL</sequence>
<accession>A0AAD7MJF8</accession>
<evidence type="ECO:0000313" key="5">
    <source>
        <dbReference type="Proteomes" id="UP001215280"/>
    </source>
</evidence>
<evidence type="ECO:0000256" key="2">
    <source>
        <dbReference type="SAM" id="MobiDB-lite"/>
    </source>
</evidence>
<dbReference type="EMBL" id="JARJLG010000296">
    <property type="protein sequence ID" value="KAJ7719101.1"/>
    <property type="molecule type" value="Genomic_DNA"/>
</dbReference>
<reference evidence="4" key="1">
    <citation type="submission" date="2023-03" db="EMBL/GenBank/DDBJ databases">
        <title>Massive genome expansion in bonnet fungi (Mycena s.s.) driven by repeated elements and novel gene families across ecological guilds.</title>
        <authorList>
            <consortium name="Lawrence Berkeley National Laboratory"/>
            <person name="Harder C.B."/>
            <person name="Miyauchi S."/>
            <person name="Viragh M."/>
            <person name="Kuo A."/>
            <person name="Thoen E."/>
            <person name="Andreopoulos B."/>
            <person name="Lu D."/>
            <person name="Skrede I."/>
            <person name="Drula E."/>
            <person name="Henrissat B."/>
            <person name="Morin E."/>
            <person name="Kohler A."/>
            <person name="Barry K."/>
            <person name="LaButti K."/>
            <person name="Morin E."/>
            <person name="Salamov A."/>
            <person name="Lipzen A."/>
            <person name="Mereny Z."/>
            <person name="Hegedus B."/>
            <person name="Baldrian P."/>
            <person name="Stursova M."/>
            <person name="Weitz H."/>
            <person name="Taylor A."/>
            <person name="Grigoriev I.V."/>
            <person name="Nagy L.G."/>
            <person name="Martin F."/>
            <person name="Kauserud H."/>
        </authorList>
    </citation>
    <scope>NUCLEOTIDE SEQUENCE</scope>
    <source>
        <strain evidence="4">CBHHK188m</strain>
    </source>
</reference>
<gene>
    <name evidence="4" type="ORF">DFH07DRAFT_761256</name>
</gene>
<evidence type="ECO:0000313" key="4">
    <source>
        <dbReference type="EMBL" id="KAJ7719101.1"/>
    </source>
</evidence>
<dbReference type="InterPro" id="IPR056884">
    <property type="entry name" value="NPHP3-like_N"/>
</dbReference>
<keyword evidence="1" id="KW-0677">Repeat</keyword>
<dbReference type="AlphaFoldDB" id="A0AAD7MJF8"/>
<dbReference type="SUPFAM" id="SSF52540">
    <property type="entry name" value="P-loop containing nucleoside triphosphate hydrolases"/>
    <property type="match status" value="1"/>
</dbReference>
<organism evidence="4 5">
    <name type="scientific">Mycena maculata</name>
    <dbReference type="NCBI Taxonomy" id="230809"/>
    <lineage>
        <taxon>Eukaryota</taxon>
        <taxon>Fungi</taxon>
        <taxon>Dikarya</taxon>
        <taxon>Basidiomycota</taxon>
        <taxon>Agaricomycotina</taxon>
        <taxon>Agaricomycetes</taxon>
        <taxon>Agaricomycetidae</taxon>
        <taxon>Agaricales</taxon>
        <taxon>Marasmiineae</taxon>
        <taxon>Mycenaceae</taxon>
        <taxon>Mycena</taxon>
    </lineage>
</organism>
<proteinExistence type="predicted"/>
<dbReference type="Pfam" id="PF24883">
    <property type="entry name" value="NPHP3_N"/>
    <property type="match status" value="1"/>
</dbReference>
<protein>
    <recommendedName>
        <fullName evidence="3">Nephrocystin 3-like N-terminal domain-containing protein</fullName>
    </recommendedName>
</protein>
<dbReference type="InterPro" id="IPR027417">
    <property type="entry name" value="P-loop_NTPase"/>
</dbReference>
<keyword evidence="5" id="KW-1185">Reference proteome</keyword>